<dbReference type="Pfam" id="PF09118">
    <property type="entry name" value="GO-like_E_set"/>
    <property type="match status" value="1"/>
</dbReference>
<dbReference type="InterPro" id="IPR011043">
    <property type="entry name" value="Gal_Oxase/kelch_b-propeller"/>
</dbReference>
<dbReference type="Gene3D" id="2.60.40.10">
    <property type="entry name" value="Immunoglobulins"/>
    <property type="match status" value="1"/>
</dbReference>
<dbReference type="InterPro" id="IPR014756">
    <property type="entry name" value="Ig_E-set"/>
</dbReference>
<evidence type="ECO:0000313" key="4">
    <source>
        <dbReference type="EMBL" id="KAJ6771305.1"/>
    </source>
</evidence>
<keyword evidence="1" id="KW-0732">Signal</keyword>
<evidence type="ECO:0000313" key="5">
    <source>
        <dbReference type="Proteomes" id="UP001151752"/>
    </source>
</evidence>
<dbReference type="SUPFAM" id="SSF50965">
    <property type="entry name" value="Galactose oxidase, central domain"/>
    <property type="match status" value="1"/>
</dbReference>
<comment type="caution">
    <text evidence="4">The sequence shown here is derived from an EMBL/GenBank/DDBJ whole genome shotgun (WGS) entry which is preliminary data.</text>
</comment>
<evidence type="ECO:0000259" key="3">
    <source>
        <dbReference type="Pfam" id="PF09118"/>
    </source>
</evidence>
<dbReference type="InterPro" id="IPR037293">
    <property type="entry name" value="Gal_Oxidase_central_sf"/>
</dbReference>
<keyword evidence="5" id="KW-1185">Reference proteome</keyword>
<gene>
    <name evidence="4" type="ORF">OIU74_017694</name>
</gene>
<evidence type="ECO:0000256" key="1">
    <source>
        <dbReference type="ARBA" id="ARBA00022729"/>
    </source>
</evidence>
<feature type="domain" description="Glyoxal oxidase N-terminal" evidence="2">
    <location>
        <begin position="34"/>
        <end position="233"/>
    </location>
</feature>
<feature type="domain" description="Galactose oxidase-like Early set" evidence="3">
    <location>
        <begin position="408"/>
        <end position="514"/>
    </location>
</feature>
<reference evidence="4" key="2">
    <citation type="journal article" date="2023" name="Int. J. Mol. Sci.">
        <title>De Novo Assembly and Annotation of 11 Diverse Shrub Willow (Salix) Genomes Reveals Novel Gene Organization in Sex-Linked Regions.</title>
        <authorList>
            <person name="Hyden B."/>
            <person name="Feng K."/>
            <person name="Yates T.B."/>
            <person name="Jawdy S."/>
            <person name="Cereghino C."/>
            <person name="Smart L.B."/>
            <person name="Muchero W."/>
        </authorList>
    </citation>
    <scope>NUCLEOTIDE SEQUENCE</scope>
    <source>
        <tissue evidence="4">Shoot tip</tissue>
    </source>
</reference>
<feature type="domain" description="Glyoxal oxidase N-terminal" evidence="2">
    <location>
        <begin position="240"/>
        <end position="399"/>
    </location>
</feature>
<accession>A0A9Q0WPW3</accession>
<dbReference type="SUPFAM" id="SSF81296">
    <property type="entry name" value="E set domains"/>
    <property type="match status" value="1"/>
</dbReference>
<dbReference type="InterPro" id="IPR013783">
    <property type="entry name" value="Ig-like_fold"/>
</dbReference>
<dbReference type="Pfam" id="PF07250">
    <property type="entry name" value="Glyoxal_oxid_N"/>
    <property type="match status" value="2"/>
</dbReference>
<protein>
    <submittedName>
        <fullName evidence="4">F14L17.20 PROTEIN</fullName>
    </submittedName>
</protein>
<dbReference type="PANTHER" id="PTHR32208:SF57">
    <property type="entry name" value="F14L17.20 PROTEIN"/>
    <property type="match status" value="1"/>
</dbReference>
<proteinExistence type="predicted"/>
<dbReference type="Proteomes" id="UP001151752">
    <property type="component" value="Chromosome 10"/>
</dbReference>
<dbReference type="InterPro" id="IPR009880">
    <property type="entry name" value="Glyoxal_oxidase_N"/>
</dbReference>
<organism evidence="4 5">
    <name type="scientific">Salix koriyanagi</name>
    <dbReference type="NCBI Taxonomy" id="2511006"/>
    <lineage>
        <taxon>Eukaryota</taxon>
        <taxon>Viridiplantae</taxon>
        <taxon>Streptophyta</taxon>
        <taxon>Embryophyta</taxon>
        <taxon>Tracheophyta</taxon>
        <taxon>Spermatophyta</taxon>
        <taxon>Magnoliopsida</taxon>
        <taxon>eudicotyledons</taxon>
        <taxon>Gunneridae</taxon>
        <taxon>Pentapetalae</taxon>
        <taxon>rosids</taxon>
        <taxon>fabids</taxon>
        <taxon>Malpighiales</taxon>
        <taxon>Salicaceae</taxon>
        <taxon>Saliceae</taxon>
        <taxon>Salix</taxon>
    </lineage>
</organism>
<name>A0A9Q0WPW3_9ROSI</name>
<dbReference type="CDD" id="cd02851">
    <property type="entry name" value="E_set_GO_C"/>
    <property type="match status" value="1"/>
</dbReference>
<evidence type="ECO:0000259" key="2">
    <source>
        <dbReference type="Pfam" id="PF07250"/>
    </source>
</evidence>
<reference evidence="4" key="1">
    <citation type="submission" date="2022-11" db="EMBL/GenBank/DDBJ databases">
        <authorList>
            <person name="Hyden B.L."/>
            <person name="Feng K."/>
            <person name="Yates T."/>
            <person name="Jawdy S."/>
            <person name="Smart L.B."/>
            <person name="Muchero W."/>
        </authorList>
    </citation>
    <scope>NUCLEOTIDE SEQUENCE</scope>
    <source>
        <tissue evidence="4">Shoot tip</tissue>
    </source>
</reference>
<dbReference type="EMBL" id="JAPFFM010000002">
    <property type="protein sequence ID" value="KAJ6771305.1"/>
    <property type="molecule type" value="Genomic_DNA"/>
</dbReference>
<dbReference type="AlphaFoldDB" id="A0A9Q0WPW3"/>
<sequence>MSFSPETAHAGSYLSTITGGNWVVLQESIGISAMHMQVLRNNKVIMFDRTDFGRSNLSLPDGKCRFNDEIVKPKDCTAHSVLYDIASNTFRPLMVQTDTWCSSGSLDSSGNLVQTGGYRAGEALIRSFTPCDDDSCDWAEVTNQVLWNRRWYASNQLLPDGRIIIVGGRRAFTYEFYPKNPQERDNFTLPFLMHTRDRQEEINLYPFLHLLPDGNLFIFANNRSISLDYKRNKPGITNVTDLPEAEVMICGGAQKGAYIKSNYLHIYEQASRTCGRLKVTDPKPEWVMELMPIPRIMNDMVLLPTGDLVIINGATNGSAGWNDAMNPVHNPVLYQPDEDPTRRFTVLSPSKIGRLYHSTAALLPDGRILVGGSNPHQGYNITGKPYPTELSLEAFYLHYLDPQYTNLRPSILTVELSGRAVSYGEIFSVTFVCSSYRLDLGVSVTVIAPSFTTHSFGMNQRMVVLIVVSVVQLSMFAYKANVIGPINVNMAPPGYYMLFVVHAGIPSNAVWVNVR</sequence>
<dbReference type="PANTHER" id="PTHR32208">
    <property type="entry name" value="SECRETED PROTEIN-RELATED"/>
    <property type="match status" value="1"/>
</dbReference>
<dbReference type="InterPro" id="IPR015202">
    <property type="entry name" value="GO-like_E_set"/>
</dbReference>
<dbReference type="Gene3D" id="2.130.10.80">
    <property type="entry name" value="Galactose oxidase/kelch, beta-propeller"/>
    <property type="match status" value="1"/>
</dbReference>